<dbReference type="GO" id="GO:0005829">
    <property type="term" value="C:cytosol"/>
    <property type="evidence" value="ECO:0007669"/>
    <property type="project" value="TreeGrafter"/>
</dbReference>
<protein>
    <recommendedName>
        <fullName evidence="3 12">Thymidylate kinase</fullName>
        <ecNumber evidence="2 12">2.7.4.9</ecNumber>
    </recommendedName>
    <alternativeName>
        <fullName evidence="9 12">dTMP kinase</fullName>
    </alternativeName>
</protein>
<comment type="caution">
    <text evidence="14">The sequence shown here is derived from an EMBL/GenBank/DDBJ whole genome shotgun (WGS) entry which is preliminary data.</text>
</comment>
<evidence type="ECO:0000256" key="9">
    <source>
        <dbReference type="ARBA" id="ARBA00029962"/>
    </source>
</evidence>
<evidence type="ECO:0000256" key="6">
    <source>
        <dbReference type="ARBA" id="ARBA00022741"/>
    </source>
</evidence>
<evidence type="ECO:0000256" key="8">
    <source>
        <dbReference type="ARBA" id="ARBA00022840"/>
    </source>
</evidence>
<keyword evidence="15" id="KW-1185">Reference proteome</keyword>
<evidence type="ECO:0000256" key="5">
    <source>
        <dbReference type="ARBA" id="ARBA00022727"/>
    </source>
</evidence>
<dbReference type="NCBIfam" id="TIGR00041">
    <property type="entry name" value="DTMP_kinase"/>
    <property type="match status" value="1"/>
</dbReference>
<dbReference type="HAMAP" id="MF_00165">
    <property type="entry name" value="Thymidylate_kinase"/>
    <property type="match status" value="1"/>
</dbReference>
<dbReference type="RefSeq" id="WP_179928518.1">
    <property type="nucleotide sequence ID" value="NZ_JACCDF010000001.1"/>
</dbReference>
<evidence type="ECO:0000256" key="7">
    <source>
        <dbReference type="ARBA" id="ARBA00022777"/>
    </source>
</evidence>
<proteinExistence type="inferred from homology"/>
<dbReference type="InterPro" id="IPR027417">
    <property type="entry name" value="P-loop_NTPase"/>
</dbReference>
<evidence type="ECO:0000259" key="13">
    <source>
        <dbReference type="Pfam" id="PF02223"/>
    </source>
</evidence>
<evidence type="ECO:0000256" key="11">
    <source>
        <dbReference type="ARBA" id="ARBA00057735"/>
    </source>
</evidence>
<dbReference type="FunFam" id="3.40.50.300:FF:000225">
    <property type="entry name" value="Thymidylate kinase"/>
    <property type="match status" value="1"/>
</dbReference>
<dbReference type="EC" id="2.7.4.9" evidence="2 12"/>
<evidence type="ECO:0000256" key="12">
    <source>
        <dbReference type="HAMAP-Rule" id="MF_00165"/>
    </source>
</evidence>
<keyword evidence="5 12" id="KW-0545">Nucleotide biosynthesis</keyword>
<feature type="domain" description="Thymidylate kinase-like" evidence="13">
    <location>
        <begin position="10"/>
        <end position="205"/>
    </location>
</feature>
<dbReference type="GO" id="GO:0006233">
    <property type="term" value="P:dTDP biosynthetic process"/>
    <property type="evidence" value="ECO:0007669"/>
    <property type="project" value="InterPro"/>
</dbReference>
<gene>
    <name evidence="12" type="primary">tmk</name>
    <name evidence="14" type="ORF">HZS81_00050</name>
</gene>
<evidence type="ECO:0000256" key="4">
    <source>
        <dbReference type="ARBA" id="ARBA00022679"/>
    </source>
</evidence>
<dbReference type="AlphaFoldDB" id="A0A7Z0LHF5"/>
<organism evidence="14 15">
    <name type="scientific">Vreelandella salicampi</name>
    <dbReference type="NCBI Taxonomy" id="1449798"/>
    <lineage>
        <taxon>Bacteria</taxon>
        <taxon>Pseudomonadati</taxon>
        <taxon>Pseudomonadota</taxon>
        <taxon>Gammaproteobacteria</taxon>
        <taxon>Oceanospirillales</taxon>
        <taxon>Halomonadaceae</taxon>
        <taxon>Vreelandella</taxon>
    </lineage>
</organism>
<feature type="binding site" evidence="12">
    <location>
        <begin position="12"/>
        <end position="19"/>
    </location>
    <ligand>
        <name>ATP</name>
        <dbReference type="ChEBI" id="CHEBI:30616"/>
    </ligand>
</feature>
<evidence type="ECO:0000256" key="10">
    <source>
        <dbReference type="ARBA" id="ARBA00048743"/>
    </source>
</evidence>
<dbReference type="EMBL" id="JACCDF010000001">
    <property type="protein sequence ID" value="NYS59161.1"/>
    <property type="molecule type" value="Genomic_DNA"/>
</dbReference>
<reference evidence="14 15" key="1">
    <citation type="journal article" date="2015" name="Int. J. Syst. Evol. Microbiol.">
        <title>Halomonas salicampi sp. nov., a halotolerant and alkalitolerant bacterium isolated from a saltern soil.</title>
        <authorList>
            <person name="Lee J.C."/>
            <person name="Kim Y.S."/>
            <person name="Yun B.S."/>
            <person name="Whang K.S."/>
        </authorList>
    </citation>
    <scope>NUCLEOTIDE SEQUENCE [LARGE SCALE GENOMIC DNA]</scope>
    <source>
        <strain evidence="14 15">BH103</strain>
    </source>
</reference>
<keyword evidence="8 12" id="KW-0067">ATP-binding</keyword>
<dbReference type="InterPro" id="IPR018094">
    <property type="entry name" value="Thymidylate_kinase"/>
</dbReference>
<keyword evidence="7 12" id="KW-0418">Kinase</keyword>
<accession>A0A7Z0LHF5</accession>
<evidence type="ECO:0000313" key="15">
    <source>
        <dbReference type="Proteomes" id="UP000586119"/>
    </source>
</evidence>
<keyword evidence="4 12" id="KW-0808">Transferase</keyword>
<dbReference type="SUPFAM" id="SSF52540">
    <property type="entry name" value="P-loop containing nucleoside triphosphate hydrolases"/>
    <property type="match status" value="1"/>
</dbReference>
<evidence type="ECO:0000256" key="1">
    <source>
        <dbReference type="ARBA" id="ARBA00009776"/>
    </source>
</evidence>
<dbReference type="InterPro" id="IPR039430">
    <property type="entry name" value="Thymidylate_kin-like_dom"/>
</dbReference>
<dbReference type="Proteomes" id="UP000586119">
    <property type="component" value="Unassembled WGS sequence"/>
</dbReference>
<dbReference type="GO" id="GO:0004798">
    <property type="term" value="F:dTMP kinase activity"/>
    <property type="evidence" value="ECO:0007669"/>
    <property type="project" value="UniProtKB-UniRule"/>
</dbReference>
<dbReference type="PANTHER" id="PTHR10344:SF4">
    <property type="entry name" value="UMP-CMP KINASE 2, MITOCHONDRIAL"/>
    <property type="match status" value="1"/>
</dbReference>
<comment type="similarity">
    <text evidence="1 12">Belongs to the thymidylate kinase family.</text>
</comment>
<name>A0A7Z0LHF5_9GAMM</name>
<sequence>MSQRGRFITLEGGEGVGKSTNLQFVADWLRAQGQDVISTREPGGTSRAEDIRHLLLDPVPDEPLSVDTELLLMFAARAQHLAEKILPALERGTWVVCDRFTDATYAYQGGGRGIAFERIATLEHFVQRGLQPDLTLLLDMPVEAASHRVASRLSHQGGERDRFEREHGEFFDAVRNAYLERAAQAPQRFAVINAAESLELVQVAIADALAKRVAAWP</sequence>
<dbReference type="CDD" id="cd01672">
    <property type="entry name" value="TMPK"/>
    <property type="match status" value="1"/>
</dbReference>
<dbReference type="Gene3D" id="3.40.50.300">
    <property type="entry name" value="P-loop containing nucleotide triphosphate hydrolases"/>
    <property type="match status" value="1"/>
</dbReference>
<dbReference type="GO" id="GO:0006235">
    <property type="term" value="P:dTTP biosynthetic process"/>
    <property type="evidence" value="ECO:0007669"/>
    <property type="project" value="UniProtKB-UniRule"/>
</dbReference>
<comment type="catalytic activity">
    <reaction evidence="10 12">
        <text>dTMP + ATP = dTDP + ADP</text>
        <dbReference type="Rhea" id="RHEA:13517"/>
        <dbReference type="ChEBI" id="CHEBI:30616"/>
        <dbReference type="ChEBI" id="CHEBI:58369"/>
        <dbReference type="ChEBI" id="CHEBI:63528"/>
        <dbReference type="ChEBI" id="CHEBI:456216"/>
        <dbReference type="EC" id="2.7.4.9"/>
    </reaction>
</comment>
<dbReference type="GO" id="GO:0006227">
    <property type="term" value="P:dUDP biosynthetic process"/>
    <property type="evidence" value="ECO:0007669"/>
    <property type="project" value="TreeGrafter"/>
</dbReference>
<keyword evidence="6 12" id="KW-0547">Nucleotide-binding</keyword>
<evidence type="ECO:0000256" key="2">
    <source>
        <dbReference type="ARBA" id="ARBA00012980"/>
    </source>
</evidence>
<dbReference type="GO" id="GO:0005524">
    <property type="term" value="F:ATP binding"/>
    <property type="evidence" value="ECO:0007669"/>
    <property type="project" value="UniProtKB-UniRule"/>
</dbReference>
<evidence type="ECO:0000313" key="14">
    <source>
        <dbReference type="EMBL" id="NYS59161.1"/>
    </source>
</evidence>
<dbReference type="Pfam" id="PF02223">
    <property type="entry name" value="Thymidylate_kin"/>
    <property type="match status" value="1"/>
</dbReference>
<dbReference type="PANTHER" id="PTHR10344">
    <property type="entry name" value="THYMIDYLATE KINASE"/>
    <property type="match status" value="1"/>
</dbReference>
<evidence type="ECO:0000256" key="3">
    <source>
        <dbReference type="ARBA" id="ARBA00017144"/>
    </source>
</evidence>
<comment type="function">
    <text evidence="11 12">Phosphorylation of dTMP to form dTDP in both de novo and salvage pathways of dTTP synthesis.</text>
</comment>